<evidence type="ECO:0000313" key="4">
    <source>
        <dbReference type="Proteomes" id="UP001237642"/>
    </source>
</evidence>
<dbReference type="PANTHER" id="PTHR47169">
    <property type="entry name" value="OS01G0541250 PROTEIN"/>
    <property type="match status" value="1"/>
</dbReference>
<evidence type="ECO:0000259" key="2">
    <source>
        <dbReference type="Pfam" id="PF26130"/>
    </source>
</evidence>
<dbReference type="InterPro" id="IPR058594">
    <property type="entry name" value="PB1-like_dom_pln"/>
</dbReference>
<dbReference type="AlphaFoldDB" id="A0AAD8H2A1"/>
<evidence type="ECO:0000313" key="3">
    <source>
        <dbReference type="EMBL" id="KAK1358393.1"/>
    </source>
</evidence>
<feature type="compositionally biased region" description="Basic residues" evidence="1">
    <location>
        <begin position="405"/>
        <end position="417"/>
    </location>
</feature>
<dbReference type="Pfam" id="PF26130">
    <property type="entry name" value="PB1-like"/>
    <property type="match status" value="1"/>
</dbReference>
<dbReference type="InterPro" id="IPR036397">
    <property type="entry name" value="RNaseH_sf"/>
</dbReference>
<accession>A0AAD8H2A1</accession>
<evidence type="ECO:0000256" key="1">
    <source>
        <dbReference type="SAM" id="MobiDB-lite"/>
    </source>
</evidence>
<keyword evidence="4" id="KW-1185">Reference proteome</keyword>
<dbReference type="Gene3D" id="3.30.420.10">
    <property type="entry name" value="Ribonuclease H-like superfamily/Ribonuclease H"/>
    <property type="match status" value="1"/>
</dbReference>
<dbReference type="GO" id="GO:0003676">
    <property type="term" value="F:nucleic acid binding"/>
    <property type="evidence" value="ECO:0007669"/>
    <property type="project" value="InterPro"/>
</dbReference>
<protein>
    <recommendedName>
        <fullName evidence="2">PB1-like domain-containing protein</fullName>
    </recommendedName>
</protein>
<sequence>MKQAEGNVHRRMSHKSPELPSSALSLDHYLCMYFQPGFENPLQLLGWWRTMLLALREMPARRVRSNSNTADDEELRQFAKWVFDIGDGKVYPLYDGIVRCGDEDIVIPPKFCDLENENSIENMINAIYPDFDFENNCKDAKYLSKRAILTPTNQTELQTAVQQSFDEYPSEKLNKVFLTHQMCMKEIMRANGDNDYKLPHMGKDRLAREDWDLFTIKIHGGGEFNASSGAYIGGTYRYVDNCGVDEISFLEVATMLEEAFGHLGYCEFSYKLPNVDGLNSIRTDNDVLVMCTKLDLSSLVYVYAVTVNVEYTQEFQPSQQASLEYLDIPNVDGLDDEEIDVMLLENLAQQYDRVEEVENEAVVNDQAEVISDVEEGSFHDDSSNVDSTDDEKNDQASNAAPPESHKKKKAKVVKSKGKQVASKENNTMPNSNSEEARSNPNGEEINIQKVQGYSQGGIFTSYSQPARMENTTLGIQPQRFMVRGQYVTTLKQIEAEANARKAQMSSRPPWRL</sequence>
<dbReference type="Proteomes" id="UP001237642">
    <property type="component" value="Unassembled WGS sequence"/>
</dbReference>
<dbReference type="EMBL" id="JAUIZM010000011">
    <property type="protein sequence ID" value="KAK1358393.1"/>
    <property type="molecule type" value="Genomic_DNA"/>
</dbReference>
<feature type="domain" description="PB1-like" evidence="2">
    <location>
        <begin position="212"/>
        <end position="294"/>
    </location>
</feature>
<reference evidence="3" key="1">
    <citation type="submission" date="2023-02" db="EMBL/GenBank/DDBJ databases">
        <title>Genome of toxic invasive species Heracleum sosnowskyi carries increased number of genes despite the absence of recent whole-genome duplications.</title>
        <authorList>
            <person name="Schelkunov M."/>
            <person name="Shtratnikova V."/>
            <person name="Makarenko M."/>
            <person name="Klepikova A."/>
            <person name="Omelchenko D."/>
            <person name="Novikova G."/>
            <person name="Obukhova E."/>
            <person name="Bogdanov V."/>
            <person name="Penin A."/>
            <person name="Logacheva M."/>
        </authorList>
    </citation>
    <scope>NUCLEOTIDE SEQUENCE</scope>
    <source>
        <strain evidence="3">Hsosn_3</strain>
        <tissue evidence="3">Leaf</tissue>
    </source>
</reference>
<feature type="compositionally biased region" description="Polar residues" evidence="1">
    <location>
        <begin position="424"/>
        <end position="440"/>
    </location>
</feature>
<organism evidence="3 4">
    <name type="scientific">Heracleum sosnowskyi</name>
    <dbReference type="NCBI Taxonomy" id="360622"/>
    <lineage>
        <taxon>Eukaryota</taxon>
        <taxon>Viridiplantae</taxon>
        <taxon>Streptophyta</taxon>
        <taxon>Embryophyta</taxon>
        <taxon>Tracheophyta</taxon>
        <taxon>Spermatophyta</taxon>
        <taxon>Magnoliopsida</taxon>
        <taxon>eudicotyledons</taxon>
        <taxon>Gunneridae</taxon>
        <taxon>Pentapetalae</taxon>
        <taxon>asterids</taxon>
        <taxon>campanulids</taxon>
        <taxon>Apiales</taxon>
        <taxon>Apiaceae</taxon>
        <taxon>Apioideae</taxon>
        <taxon>apioid superclade</taxon>
        <taxon>Tordylieae</taxon>
        <taxon>Tordyliinae</taxon>
        <taxon>Heracleum</taxon>
    </lineage>
</organism>
<feature type="region of interest" description="Disordered" evidence="1">
    <location>
        <begin position="362"/>
        <end position="440"/>
    </location>
</feature>
<name>A0AAD8H2A1_9APIA</name>
<reference evidence="3" key="2">
    <citation type="submission" date="2023-05" db="EMBL/GenBank/DDBJ databases">
        <authorList>
            <person name="Schelkunov M.I."/>
        </authorList>
    </citation>
    <scope>NUCLEOTIDE SEQUENCE</scope>
    <source>
        <strain evidence="3">Hsosn_3</strain>
        <tissue evidence="3">Leaf</tissue>
    </source>
</reference>
<comment type="caution">
    <text evidence="3">The sequence shown here is derived from an EMBL/GenBank/DDBJ whole genome shotgun (WGS) entry which is preliminary data.</text>
</comment>
<gene>
    <name evidence="3" type="ORF">POM88_051649</name>
</gene>
<proteinExistence type="predicted"/>